<feature type="compositionally biased region" description="Polar residues" evidence="1">
    <location>
        <begin position="44"/>
        <end position="56"/>
    </location>
</feature>
<keyword evidence="2" id="KW-1133">Transmembrane helix</keyword>
<evidence type="ECO:0000313" key="3">
    <source>
        <dbReference type="EMBL" id="SDP14648.1"/>
    </source>
</evidence>
<dbReference type="OrthoDB" id="5196223at2"/>
<name>A0A1H0QDA0_9ACTN</name>
<organism evidence="3 4">
    <name type="scientific">Actinopolyspora xinjiangensis</name>
    <dbReference type="NCBI Taxonomy" id="405564"/>
    <lineage>
        <taxon>Bacteria</taxon>
        <taxon>Bacillati</taxon>
        <taxon>Actinomycetota</taxon>
        <taxon>Actinomycetes</taxon>
        <taxon>Actinopolysporales</taxon>
        <taxon>Actinopolysporaceae</taxon>
        <taxon>Actinopolyspora</taxon>
    </lineage>
</organism>
<reference evidence="4" key="1">
    <citation type="submission" date="2016-10" db="EMBL/GenBank/DDBJ databases">
        <authorList>
            <person name="Varghese N."/>
            <person name="Submissions S."/>
        </authorList>
    </citation>
    <scope>NUCLEOTIDE SEQUENCE [LARGE SCALE GENOMIC DNA]</scope>
    <source>
        <strain evidence="4">DSM 46732</strain>
    </source>
</reference>
<evidence type="ECO:0000256" key="1">
    <source>
        <dbReference type="SAM" id="MobiDB-lite"/>
    </source>
</evidence>
<feature type="transmembrane region" description="Helical" evidence="2">
    <location>
        <begin position="90"/>
        <end position="109"/>
    </location>
</feature>
<dbReference type="Proteomes" id="UP000199497">
    <property type="component" value="Unassembled WGS sequence"/>
</dbReference>
<sequence length="114" mass="12417">MTTRTRTTWLVTGVAVVGVTLIAALFAVPKLVGSVTEKRKTIARGTQPQLTRSHVVQPSRHTDEYWTEKRMREAEPAGPVAISPVPYGELAASAGILVLAGGTIVWLLWRQRQG</sequence>
<gene>
    <name evidence="3" type="ORF">SAMN04487905_102161</name>
</gene>
<evidence type="ECO:0000313" key="4">
    <source>
        <dbReference type="Proteomes" id="UP000199497"/>
    </source>
</evidence>
<accession>A0A1H0QDA0</accession>
<proteinExistence type="predicted"/>
<keyword evidence="2" id="KW-0812">Transmembrane</keyword>
<feature type="transmembrane region" description="Helical" evidence="2">
    <location>
        <begin position="7"/>
        <end position="28"/>
    </location>
</feature>
<keyword evidence="2" id="KW-0472">Membrane</keyword>
<evidence type="ECO:0000256" key="2">
    <source>
        <dbReference type="SAM" id="Phobius"/>
    </source>
</evidence>
<feature type="region of interest" description="Disordered" evidence="1">
    <location>
        <begin position="43"/>
        <end position="62"/>
    </location>
</feature>
<dbReference type="AlphaFoldDB" id="A0A1H0QDA0"/>
<dbReference type="RefSeq" id="WP_092597669.1">
    <property type="nucleotide sequence ID" value="NZ_FNJR01000002.1"/>
</dbReference>
<keyword evidence="4" id="KW-1185">Reference proteome</keyword>
<protein>
    <submittedName>
        <fullName evidence="3">Uncharacterized protein</fullName>
    </submittedName>
</protein>
<dbReference type="EMBL" id="FNJR01000002">
    <property type="protein sequence ID" value="SDP14648.1"/>
    <property type="molecule type" value="Genomic_DNA"/>
</dbReference>